<dbReference type="EMBL" id="QUSY01000002">
    <property type="protein sequence ID" value="RHY35470.1"/>
    <property type="molecule type" value="Genomic_DNA"/>
</dbReference>
<protein>
    <submittedName>
        <fullName evidence="2">Uncharacterized protein</fullName>
    </submittedName>
</protein>
<dbReference type="AlphaFoldDB" id="A0A418BB77"/>
<sequence length="208" mass="23472">MCHYVVKAGPTYSRCGVPLRLRAHFRFSSTEQNMVAVSKTLMVSSSNDMIDSGKCRYKTGKCLNDRSFKRNGQFHQLCMFHREKANRIQRKFDRQKRSVAKENKTGGSHHKNGKVDTTMSGRSFGAHRDCGEFFSDTDSYDGRLSVDSCDGIFKDDLWSSSSSPMSDYGMSIKLEHVCDPEPVPVNSPVTHQGRLSVDEIDFLCSAMF</sequence>
<dbReference type="VEuPathDB" id="FungiDB:H310_00535"/>
<comment type="caution">
    <text evidence="2">The sequence shown here is derived from an EMBL/GenBank/DDBJ whole genome shotgun (WGS) entry which is preliminary data.</text>
</comment>
<evidence type="ECO:0000256" key="1">
    <source>
        <dbReference type="SAM" id="MobiDB-lite"/>
    </source>
</evidence>
<feature type="compositionally biased region" description="Basic and acidic residues" evidence="1">
    <location>
        <begin position="91"/>
        <end position="104"/>
    </location>
</feature>
<keyword evidence="3" id="KW-1185">Reference proteome</keyword>
<proteinExistence type="predicted"/>
<accession>A0A418BB77</accession>
<feature type="region of interest" description="Disordered" evidence="1">
    <location>
        <begin position="91"/>
        <end position="118"/>
    </location>
</feature>
<evidence type="ECO:0000313" key="2">
    <source>
        <dbReference type="EMBL" id="RHY35470.1"/>
    </source>
</evidence>
<gene>
    <name evidence="2" type="ORF">DYB32_000068</name>
</gene>
<reference evidence="2 3" key="1">
    <citation type="submission" date="2018-08" db="EMBL/GenBank/DDBJ databases">
        <title>Aphanomyces genome sequencing and annotation.</title>
        <authorList>
            <person name="Minardi D."/>
            <person name="Oidtmann B."/>
            <person name="Van Der Giezen M."/>
            <person name="Studholme D.J."/>
        </authorList>
    </citation>
    <scope>NUCLEOTIDE SEQUENCE [LARGE SCALE GENOMIC DNA]</scope>
    <source>
        <strain evidence="2 3">NJM0002</strain>
    </source>
</reference>
<dbReference type="Proteomes" id="UP000285060">
    <property type="component" value="Unassembled WGS sequence"/>
</dbReference>
<evidence type="ECO:0000313" key="3">
    <source>
        <dbReference type="Proteomes" id="UP000285060"/>
    </source>
</evidence>
<organism evidence="2 3">
    <name type="scientific">Aphanomyces invadans</name>
    <dbReference type="NCBI Taxonomy" id="157072"/>
    <lineage>
        <taxon>Eukaryota</taxon>
        <taxon>Sar</taxon>
        <taxon>Stramenopiles</taxon>
        <taxon>Oomycota</taxon>
        <taxon>Saprolegniomycetes</taxon>
        <taxon>Saprolegniales</taxon>
        <taxon>Verrucalvaceae</taxon>
        <taxon>Aphanomyces</taxon>
    </lineage>
</organism>
<name>A0A418BB77_9STRA</name>